<dbReference type="STRING" id="48003.BLA55_01525"/>
<protein>
    <submittedName>
        <fullName evidence="9">NAD(P)-dependent alcohol dehydrogenase</fullName>
    </submittedName>
</protein>
<dbReference type="PROSITE" id="PS00059">
    <property type="entry name" value="ADH_ZINC"/>
    <property type="match status" value="1"/>
</dbReference>
<dbReference type="AlphaFoldDB" id="A0A1L4FRX3"/>
<dbReference type="EMBL" id="CP017813">
    <property type="protein sequence ID" value="APJ38351.1"/>
    <property type="molecule type" value="Genomic_DNA"/>
</dbReference>
<evidence type="ECO:0000259" key="7">
    <source>
        <dbReference type="Pfam" id="PF00107"/>
    </source>
</evidence>
<feature type="domain" description="Alcohol dehydrogenase-like C-terminal" evidence="7">
    <location>
        <begin position="177"/>
        <end position="278"/>
    </location>
</feature>
<evidence type="ECO:0000256" key="4">
    <source>
        <dbReference type="ARBA" id="ARBA00022833"/>
    </source>
</evidence>
<feature type="domain" description="Alcohol dehydrogenase-like N-terminal" evidence="8">
    <location>
        <begin position="23"/>
        <end position="129"/>
    </location>
</feature>
<gene>
    <name evidence="9" type="ORF">BLA55_01525</name>
</gene>
<dbReference type="InterPro" id="IPR002328">
    <property type="entry name" value="ADH_Zn_CS"/>
</dbReference>
<evidence type="ECO:0000256" key="6">
    <source>
        <dbReference type="RuleBase" id="RU361277"/>
    </source>
</evidence>
<dbReference type="SUPFAM" id="SSF50129">
    <property type="entry name" value="GroES-like"/>
    <property type="match status" value="1"/>
</dbReference>
<comment type="cofactor">
    <cofactor evidence="1 6">
        <name>Zn(2+)</name>
        <dbReference type="ChEBI" id="CHEBI:29105"/>
    </cofactor>
</comment>
<proteinExistence type="inferred from homology"/>
<dbReference type="InterPro" id="IPR036291">
    <property type="entry name" value="NAD(P)-bd_dom_sf"/>
</dbReference>
<dbReference type="KEGG" id="mpul:BLA55_01525"/>
<dbReference type="InterPro" id="IPR013149">
    <property type="entry name" value="ADH-like_C"/>
</dbReference>
<dbReference type="SUPFAM" id="SSF51735">
    <property type="entry name" value="NAD(P)-binding Rossmann-fold domains"/>
    <property type="match status" value="1"/>
</dbReference>
<name>A0A1L4FRX3_9BACT</name>
<comment type="similarity">
    <text evidence="2 6">Belongs to the zinc-containing alcohol dehydrogenase family.</text>
</comment>
<keyword evidence="3 6" id="KW-0479">Metal-binding</keyword>
<evidence type="ECO:0000259" key="8">
    <source>
        <dbReference type="Pfam" id="PF08240"/>
    </source>
</evidence>
<evidence type="ECO:0000313" key="10">
    <source>
        <dbReference type="Proteomes" id="UP000184322"/>
    </source>
</evidence>
<dbReference type="Pfam" id="PF00107">
    <property type="entry name" value="ADH_zinc_N"/>
    <property type="match status" value="1"/>
</dbReference>
<dbReference type="Pfam" id="PF08240">
    <property type="entry name" value="ADH_N"/>
    <property type="match status" value="1"/>
</dbReference>
<evidence type="ECO:0000256" key="2">
    <source>
        <dbReference type="ARBA" id="ARBA00008072"/>
    </source>
</evidence>
<evidence type="ECO:0000256" key="3">
    <source>
        <dbReference type="ARBA" id="ARBA00022723"/>
    </source>
</evidence>
<keyword evidence="10" id="KW-1185">Reference proteome</keyword>
<keyword evidence="4 6" id="KW-0862">Zinc</keyword>
<evidence type="ECO:0000256" key="1">
    <source>
        <dbReference type="ARBA" id="ARBA00001947"/>
    </source>
</evidence>
<organism evidence="9 10">
    <name type="scientific">Mycoplasmopsis pullorum</name>
    <dbReference type="NCBI Taxonomy" id="48003"/>
    <lineage>
        <taxon>Bacteria</taxon>
        <taxon>Bacillati</taxon>
        <taxon>Mycoplasmatota</taxon>
        <taxon>Mycoplasmoidales</taxon>
        <taxon>Metamycoplasmataceae</taxon>
        <taxon>Mycoplasmopsis</taxon>
    </lineage>
</organism>
<sequence>MKGYAMKRIGEAGWIEKDRPKCGPNDAILRPLAVAPCTSDIHTVYEGGIGERHDMILGHEFCGEVVEVGSEVKSFKPGDKVLVAAITPEWNSREAQAGYSMHSGGMLAGWKFSNIKDGVFGEFVHVNDAEGNLAHMPEGMDYGVACMLSDMMPTGFHAAELADIQFGDVVAIFGIGPVGLMATAATNLKGAGRIIVVDSRELAFKVAKEYGATDIVDFKVAPSDEQIMKLTNNEGVDKVIIAGGDQSLFATAMKVLKPGGKIGNVNYLGTGEFIKIPRVEWGTGMAHKQIFGGLMPGGRLRLEKLARLITYGKIDPSKMITHRLEGFDKIEEAVRLMKEKPANLIKPVVIIEK</sequence>
<dbReference type="InterPro" id="IPR013154">
    <property type="entry name" value="ADH-like_N"/>
</dbReference>
<dbReference type="CDD" id="cd08285">
    <property type="entry name" value="NADP_ADH"/>
    <property type="match status" value="1"/>
</dbReference>
<keyword evidence="5" id="KW-0560">Oxidoreductase</keyword>
<dbReference type="GO" id="GO:0016491">
    <property type="term" value="F:oxidoreductase activity"/>
    <property type="evidence" value="ECO:0007669"/>
    <property type="project" value="UniProtKB-KW"/>
</dbReference>
<dbReference type="OrthoDB" id="9769198at2"/>
<evidence type="ECO:0000256" key="5">
    <source>
        <dbReference type="ARBA" id="ARBA00023002"/>
    </source>
</evidence>
<dbReference type="Gene3D" id="3.40.50.720">
    <property type="entry name" value="NAD(P)-binding Rossmann-like Domain"/>
    <property type="match status" value="1"/>
</dbReference>
<dbReference type="Gene3D" id="3.90.180.10">
    <property type="entry name" value="Medium-chain alcohol dehydrogenases, catalytic domain"/>
    <property type="match status" value="1"/>
</dbReference>
<reference evidence="10" key="1">
    <citation type="submission" date="2016-10" db="EMBL/GenBank/DDBJ databases">
        <authorList>
            <person name="Beylefeld A."/>
            <person name="Abolnik C."/>
        </authorList>
    </citation>
    <scope>NUCLEOTIDE SEQUENCE [LARGE SCALE GENOMIC DNA]</scope>
    <source>
        <strain evidence="10">B359_6</strain>
    </source>
</reference>
<evidence type="ECO:0000313" key="9">
    <source>
        <dbReference type="EMBL" id="APJ38351.1"/>
    </source>
</evidence>
<dbReference type="InterPro" id="IPR011032">
    <property type="entry name" value="GroES-like_sf"/>
</dbReference>
<dbReference type="GO" id="GO:0008270">
    <property type="term" value="F:zinc ion binding"/>
    <property type="evidence" value="ECO:0007669"/>
    <property type="project" value="InterPro"/>
</dbReference>
<accession>A0A1L4FRX3</accession>
<dbReference type="PANTHER" id="PTHR42813:SF4">
    <property type="entry name" value="NADP-DEPENDENT ISOPROPANOL DEHYDROGENASE"/>
    <property type="match status" value="1"/>
</dbReference>
<dbReference type="PANTHER" id="PTHR42813">
    <property type="entry name" value="ZINC-TYPE ALCOHOL DEHYDROGENASE-LIKE"/>
    <property type="match status" value="1"/>
</dbReference>
<dbReference type="Proteomes" id="UP000184322">
    <property type="component" value="Chromosome"/>
</dbReference>